<keyword evidence="1" id="KW-0812">Transmembrane</keyword>
<organism evidence="2 3">
    <name type="scientific">Lentilactobacillus fungorum</name>
    <dbReference type="NCBI Taxonomy" id="2201250"/>
    <lineage>
        <taxon>Bacteria</taxon>
        <taxon>Bacillati</taxon>
        <taxon>Bacillota</taxon>
        <taxon>Bacilli</taxon>
        <taxon>Lactobacillales</taxon>
        <taxon>Lactobacillaceae</taxon>
        <taxon>Lentilactobacillus</taxon>
    </lineage>
</organism>
<name>A0ABQ3VZT2_9LACO</name>
<accession>A0ABQ3VZT2</accession>
<feature type="transmembrane region" description="Helical" evidence="1">
    <location>
        <begin position="7"/>
        <end position="24"/>
    </location>
</feature>
<proteinExistence type="predicted"/>
<dbReference type="InterPro" id="IPR049731">
    <property type="entry name" value="LVIS_2131-like"/>
</dbReference>
<evidence type="ECO:0000256" key="1">
    <source>
        <dbReference type="SAM" id="Phobius"/>
    </source>
</evidence>
<dbReference type="EMBL" id="BNJR01000016">
    <property type="protein sequence ID" value="GHP14418.1"/>
    <property type="molecule type" value="Genomic_DNA"/>
</dbReference>
<keyword evidence="1" id="KW-0472">Membrane</keyword>
<protein>
    <submittedName>
        <fullName evidence="2">Uncharacterized protein</fullName>
    </submittedName>
</protein>
<keyword evidence="3" id="KW-1185">Reference proteome</keyword>
<keyword evidence="1" id="KW-1133">Transmembrane helix</keyword>
<dbReference type="NCBIfam" id="NF040508">
    <property type="entry name" value="LVIS_2131_fam"/>
    <property type="match status" value="1"/>
</dbReference>
<dbReference type="Proteomes" id="UP000604765">
    <property type="component" value="Unassembled WGS sequence"/>
</dbReference>
<evidence type="ECO:0000313" key="2">
    <source>
        <dbReference type="EMBL" id="GHP14418.1"/>
    </source>
</evidence>
<reference evidence="2 3" key="1">
    <citation type="journal article" date="2021" name="Int. J. Syst. Evol. Microbiol.">
        <title>Lentilactobacillus fungorum sp. nov., isolated from spent mushroom substrates.</title>
        <authorList>
            <person name="Tohno M."/>
            <person name="Tanizawa Y."/>
            <person name="Kojima Y."/>
            <person name="Sakamoto M."/>
            <person name="Ohkuma M."/>
            <person name="Kobayashi H."/>
        </authorList>
    </citation>
    <scope>NUCLEOTIDE SEQUENCE [LARGE SCALE GENOMIC DNA]</scope>
    <source>
        <strain evidence="2 3">YK48G</strain>
    </source>
</reference>
<evidence type="ECO:0000313" key="3">
    <source>
        <dbReference type="Proteomes" id="UP000604765"/>
    </source>
</evidence>
<comment type="caution">
    <text evidence="2">The sequence shown here is derived from an EMBL/GenBank/DDBJ whole genome shotgun (WGS) entry which is preliminary data.</text>
</comment>
<sequence length="213" mass="25076">MKSAWNLIGMGMWLLLLIYLVWMIHDMRARRLKLIVTTKKSFTWHNFSISCAELIAFLLVLWGMSYATFFQDVAKMNKSRVTTSYQYKPLIIQYQNDQSDYVRVKNGVGRNPIQHYTYYVEGRKYQVDSLSATVVYGKSNLNLQAETYKWNKEWLNHLDDRYQKAWVATVTTTYKKNWFNGIGLHAGRQANRFSLIRIPDKTFMAVEPTKADD</sequence>
<gene>
    <name evidence="2" type="ORF">YK48G_18430</name>
</gene>
<dbReference type="RefSeq" id="WP_203630422.1">
    <property type="nucleotide sequence ID" value="NZ_BNJR01000016.1"/>
</dbReference>
<feature type="transmembrane region" description="Helical" evidence="1">
    <location>
        <begin position="44"/>
        <end position="70"/>
    </location>
</feature>